<protein>
    <submittedName>
        <fullName evidence="2">Uncharacterized protein</fullName>
    </submittedName>
</protein>
<evidence type="ECO:0000256" key="1">
    <source>
        <dbReference type="SAM" id="MobiDB-lite"/>
    </source>
</evidence>
<dbReference type="EMBL" id="HE573023">
    <property type="protein sequence ID" value="CCC49368.1"/>
    <property type="molecule type" value="Genomic_DNA"/>
</dbReference>
<reference evidence="2" key="1">
    <citation type="journal article" date="2012" name="Proc. Natl. Acad. Sci. U.S.A.">
        <title>Antigenic diversity is generated by distinct evolutionary mechanisms in African trypanosome species.</title>
        <authorList>
            <person name="Jackson A.P."/>
            <person name="Berry A."/>
            <person name="Aslett M."/>
            <person name="Allison H.C."/>
            <person name="Burton P."/>
            <person name="Vavrova-Anderson J."/>
            <person name="Brown R."/>
            <person name="Browne H."/>
            <person name="Corton N."/>
            <person name="Hauser H."/>
            <person name="Gamble J."/>
            <person name="Gilderthorp R."/>
            <person name="Marcello L."/>
            <person name="McQuillan J."/>
            <person name="Otto T.D."/>
            <person name="Quail M.A."/>
            <person name="Sanders M.J."/>
            <person name="van Tonder A."/>
            <person name="Ginger M.L."/>
            <person name="Field M.C."/>
            <person name="Barry J.D."/>
            <person name="Hertz-Fowler C."/>
            <person name="Berriman M."/>
        </authorList>
    </citation>
    <scope>NUCLEOTIDE SEQUENCE</scope>
    <source>
        <strain evidence="2">Y486</strain>
    </source>
</reference>
<feature type="region of interest" description="Disordered" evidence="1">
    <location>
        <begin position="239"/>
        <end position="275"/>
    </location>
</feature>
<dbReference type="VEuPathDB" id="TriTrypDB:TvY486_0706792"/>
<organism evidence="2">
    <name type="scientific">Trypanosoma vivax (strain Y486)</name>
    <dbReference type="NCBI Taxonomy" id="1055687"/>
    <lineage>
        <taxon>Eukaryota</taxon>
        <taxon>Discoba</taxon>
        <taxon>Euglenozoa</taxon>
        <taxon>Kinetoplastea</taxon>
        <taxon>Metakinetoplastina</taxon>
        <taxon>Trypanosomatida</taxon>
        <taxon>Trypanosomatidae</taxon>
        <taxon>Trypanosoma</taxon>
        <taxon>Duttonella</taxon>
    </lineage>
</organism>
<proteinExistence type="predicted"/>
<gene>
    <name evidence="2" type="ORF">TVY486_0706792</name>
</gene>
<name>G0TZG5_TRYVY</name>
<evidence type="ECO:0000313" key="2">
    <source>
        <dbReference type="EMBL" id="CCC49368.1"/>
    </source>
</evidence>
<accession>G0TZG5</accession>
<sequence>MQPTHTKQDVWAAVHGVKGCEEAQRMDKISRSPVDVCEGLSLCDSRGDSEGASSGEAERKREKEIMASLATAATDTAMRFCESMRRLWSVYFDHVYSEGHGLLKRVDEAFHNFEENPGEEALTNFLVAHQMLLPFLQNLFGANTTKGSGAEEAVVGDAQKTPAGTASKRNALPTGTPLDQEATLVHHLSLCIAESISPVLAIALHESAWKRKEGSKESVCKACRLGDVVLDKGATHCAMESARQPENALQPQGTGSEDERRRDSDLSVAHSAVPPSGGAVADIGCTSQVVDTIYIDDSVDECGSDGVSSSPVDGHRSLSMDIMSTRAEGAFAATKGVMTNIHNRPLEGKGALGNVRQCADGNGSPSLGRCLSSGYSSWSSAKELGVGYTVLHSGTVVGSTIANNSVADIIDKQCYDDQESVASTTCKAGLSDFYVGLPHVMPDKEDGRPPDAFPLEELEEKELVSDKALDPHLRLRLLKEQERALSALLLSKRHSDSRREDGGEARCYAMKKRLARLRSALLHTEREVQLLTSIQVERRLIELRRAERDRRLMGRRR</sequence>
<dbReference type="AlphaFoldDB" id="G0TZG5"/>